<organism evidence="21">
    <name type="scientific">Darwinula stevensoni</name>
    <dbReference type="NCBI Taxonomy" id="69355"/>
    <lineage>
        <taxon>Eukaryota</taxon>
        <taxon>Metazoa</taxon>
        <taxon>Ecdysozoa</taxon>
        <taxon>Arthropoda</taxon>
        <taxon>Crustacea</taxon>
        <taxon>Oligostraca</taxon>
        <taxon>Ostracoda</taxon>
        <taxon>Podocopa</taxon>
        <taxon>Podocopida</taxon>
        <taxon>Darwinulocopina</taxon>
        <taxon>Darwinuloidea</taxon>
        <taxon>Darwinulidae</taxon>
        <taxon>Darwinula</taxon>
    </lineage>
</organism>
<accession>A0A7R9AA43</accession>
<evidence type="ECO:0000256" key="14">
    <source>
        <dbReference type="ARBA" id="ARBA00023180"/>
    </source>
</evidence>
<comment type="cofactor">
    <cofactor evidence="1">
        <name>Mn(2+)</name>
        <dbReference type="ChEBI" id="CHEBI:29035"/>
    </cofactor>
</comment>
<comment type="similarity">
    <text evidence="4">Belongs to the glycosyltransferase 49 family.</text>
</comment>
<evidence type="ECO:0000256" key="5">
    <source>
        <dbReference type="ARBA" id="ARBA00017962"/>
    </source>
</evidence>
<dbReference type="GO" id="GO:0015020">
    <property type="term" value="F:glucuronosyltransferase activity"/>
    <property type="evidence" value="ECO:0007669"/>
    <property type="project" value="InterPro"/>
</dbReference>
<evidence type="ECO:0000256" key="20">
    <source>
        <dbReference type="ARBA" id="ARBA00047852"/>
    </source>
</evidence>
<dbReference type="Pfam" id="PF13896">
    <property type="entry name" value="Glyco_transf_49"/>
    <property type="match status" value="1"/>
</dbReference>
<protein>
    <recommendedName>
        <fullName evidence="5">Beta-1,4-glucuronyltransferase 1</fullName>
    </recommendedName>
    <alternativeName>
        <fullName evidence="16">I-beta-1,3-N-acetylglucosaminyltransferase</fullName>
    </alternativeName>
    <alternativeName>
        <fullName evidence="19">N-acetyllactosaminide beta-1,3-N-acetylglucosaminyltransferase</fullName>
    </alternativeName>
    <alternativeName>
        <fullName evidence="17">Poly-N-acetyllactosamine extension enzyme</fullName>
    </alternativeName>
    <alternativeName>
        <fullName evidence="18">UDP-GlcNAc:betaGal beta-1,3-N-acetylglucosaminyltransferase 1</fullName>
    </alternativeName>
</protein>
<sequence>RRATSRRLLLSVPGVLLGVLCFAFVLDCIFFRGVAGESSEDVPSQESLVERLKAAHPGMTLDDTEEFGILLDAAPARTPRARNPEDITWVTQCSIEHLHRVARLADEWQGPVSLVAFMSTPNYINITMRVIECLHAAYPSVSEHVTFHFVFPVKTMADEANLSLKATKDAALSCDAVFAELLVGEQRRTNYARQDVQYPHNLLRNVGRRAARTEFVFVVDADFLPNPGMRKDFLRFAKRERLFHPRASSKKTVYVVPAFEGDMGMPTPNNKSEVVSLLREGKIRPFYAAVSIFQQGATHYKRWKLLPSRKGIWTGYEVKWKNMYEPFFISRNSAPSFDERFRNYGWDRAAYMCELHVAGYRFAVLDNAYILHDGFKEDIYFSYPHAREGLKANAIVSRKFRNELQLKYNTTWRSCESWFLHSVEFLHVFLGTVM</sequence>
<dbReference type="EMBL" id="CAJPEV010002788">
    <property type="protein sequence ID" value="CAG0898044.1"/>
    <property type="molecule type" value="Genomic_DNA"/>
</dbReference>
<dbReference type="PANTHER" id="PTHR46420:SF1">
    <property type="entry name" value="BETA-1,4-GLUCURONYLTRANSFERASE 1"/>
    <property type="match status" value="1"/>
</dbReference>
<dbReference type="SUPFAM" id="SSF53448">
    <property type="entry name" value="Nucleotide-diphospho-sugar transferases"/>
    <property type="match status" value="1"/>
</dbReference>
<evidence type="ECO:0000256" key="19">
    <source>
        <dbReference type="ARBA" id="ARBA00033291"/>
    </source>
</evidence>
<dbReference type="InterPro" id="IPR043189">
    <property type="entry name" value="B4GAT1"/>
</dbReference>
<evidence type="ECO:0000256" key="2">
    <source>
        <dbReference type="ARBA" id="ARBA00004323"/>
    </source>
</evidence>
<dbReference type="GO" id="GO:0000139">
    <property type="term" value="C:Golgi membrane"/>
    <property type="evidence" value="ECO:0007669"/>
    <property type="project" value="UniProtKB-SubCell"/>
</dbReference>
<dbReference type="UniPathway" id="UPA00378"/>
<evidence type="ECO:0000256" key="13">
    <source>
        <dbReference type="ARBA" id="ARBA00023136"/>
    </source>
</evidence>
<evidence type="ECO:0000256" key="10">
    <source>
        <dbReference type="ARBA" id="ARBA00022968"/>
    </source>
</evidence>
<proteinExistence type="inferred from homology"/>
<dbReference type="AlphaFoldDB" id="A0A7R9AA43"/>
<keyword evidence="8" id="KW-0812">Transmembrane</keyword>
<keyword evidence="11" id="KW-1133">Transmembrane helix</keyword>
<evidence type="ECO:0000256" key="15">
    <source>
        <dbReference type="ARBA" id="ARBA00023211"/>
    </source>
</evidence>
<evidence type="ECO:0000256" key="4">
    <source>
        <dbReference type="ARBA" id="ARBA00008539"/>
    </source>
</evidence>
<keyword evidence="12" id="KW-0333">Golgi apparatus</keyword>
<evidence type="ECO:0000256" key="16">
    <source>
        <dbReference type="ARBA" id="ARBA00030723"/>
    </source>
</evidence>
<comment type="subcellular location">
    <subcellularLocation>
        <location evidence="2">Golgi apparatus membrane</location>
        <topology evidence="2">Single-pass type II membrane protein</topology>
    </subcellularLocation>
</comment>
<evidence type="ECO:0000256" key="11">
    <source>
        <dbReference type="ARBA" id="ARBA00022989"/>
    </source>
</evidence>
<evidence type="ECO:0000256" key="18">
    <source>
        <dbReference type="ARBA" id="ARBA00032181"/>
    </source>
</evidence>
<keyword evidence="13" id="KW-0472">Membrane</keyword>
<keyword evidence="22" id="KW-1185">Reference proteome</keyword>
<dbReference type="Gene3D" id="3.90.550.10">
    <property type="entry name" value="Spore Coat Polysaccharide Biosynthesis Protein SpsA, Chain A"/>
    <property type="match status" value="1"/>
</dbReference>
<keyword evidence="9" id="KW-0479">Metal-binding</keyword>
<dbReference type="GO" id="GO:0035269">
    <property type="term" value="P:protein O-linked glycosylation via mannose"/>
    <property type="evidence" value="ECO:0007669"/>
    <property type="project" value="TreeGrafter"/>
</dbReference>
<dbReference type="GO" id="GO:0046872">
    <property type="term" value="F:metal ion binding"/>
    <property type="evidence" value="ECO:0007669"/>
    <property type="project" value="UniProtKB-KW"/>
</dbReference>
<gene>
    <name evidence="21" type="ORF">DSTB1V02_LOCUS10103</name>
</gene>
<evidence type="ECO:0000313" key="22">
    <source>
        <dbReference type="Proteomes" id="UP000677054"/>
    </source>
</evidence>
<reference evidence="21" key="1">
    <citation type="submission" date="2020-11" db="EMBL/GenBank/DDBJ databases">
        <authorList>
            <person name="Tran Van P."/>
        </authorList>
    </citation>
    <scope>NUCLEOTIDE SEQUENCE</scope>
</reference>
<evidence type="ECO:0000256" key="1">
    <source>
        <dbReference type="ARBA" id="ARBA00001936"/>
    </source>
</evidence>
<feature type="non-terminal residue" evidence="21">
    <location>
        <position position="1"/>
    </location>
</feature>
<comment type="pathway">
    <text evidence="3">Protein modification; protein glycosylation.</text>
</comment>
<keyword evidence="6" id="KW-0328">Glycosyltransferase</keyword>
<evidence type="ECO:0000256" key="17">
    <source>
        <dbReference type="ARBA" id="ARBA00032175"/>
    </source>
</evidence>
<evidence type="ECO:0000256" key="6">
    <source>
        <dbReference type="ARBA" id="ARBA00022676"/>
    </source>
</evidence>
<evidence type="ECO:0000256" key="12">
    <source>
        <dbReference type="ARBA" id="ARBA00023034"/>
    </source>
</evidence>
<dbReference type="EMBL" id="LR902305">
    <property type="protein sequence ID" value="CAD7250323.1"/>
    <property type="molecule type" value="Genomic_DNA"/>
</dbReference>
<evidence type="ECO:0000256" key="7">
    <source>
        <dbReference type="ARBA" id="ARBA00022679"/>
    </source>
</evidence>
<dbReference type="OrthoDB" id="9974378at2759"/>
<name>A0A7R9AA43_9CRUS</name>
<evidence type="ECO:0000256" key="3">
    <source>
        <dbReference type="ARBA" id="ARBA00004922"/>
    </source>
</evidence>
<comment type="catalytic activity">
    <reaction evidence="20">
        <text>3-O-[beta-D-Xyl-(1-&gt;4)-Rib-ol-P-Rib-ol-P-3-beta-D-GalNAc-(1-&gt;3)-beta-D-GlcNAc-(1-&gt;4)-(O-6-P-alpha-D-Man)]-Thr-[protein] + UDP-alpha-D-glucuronate = 3-O-[beta-D-GlcA-(1-&gt;3)-beta-D-Xyl-(1-&gt;4)-Rib-ol-P-Rib-ol-P-3-beta-D-GalNAc-(1-&gt;3)-beta-D-GlcNAc-(1-&gt;4)-(O-6-P-alpha-D-Man)]-Thr-[protein] + UDP + H(+)</text>
        <dbReference type="Rhea" id="RHEA:46860"/>
        <dbReference type="Rhea" id="RHEA-COMP:15023"/>
        <dbReference type="Rhea" id="RHEA-COMP:17482"/>
        <dbReference type="ChEBI" id="CHEBI:15378"/>
        <dbReference type="ChEBI" id="CHEBI:58052"/>
        <dbReference type="ChEBI" id="CHEBI:58223"/>
        <dbReference type="ChEBI" id="CHEBI:142405"/>
        <dbReference type="ChEBI" id="CHEBI:177336"/>
    </reaction>
</comment>
<evidence type="ECO:0000256" key="9">
    <source>
        <dbReference type="ARBA" id="ARBA00022723"/>
    </source>
</evidence>
<dbReference type="InterPro" id="IPR029044">
    <property type="entry name" value="Nucleotide-diphossugar_trans"/>
</dbReference>
<keyword evidence="7" id="KW-0808">Transferase</keyword>
<keyword evidence="14" id="KW-0325">Glycoprotein</keyword>
<keyword evidence="10" id="KW-0735">Signal-anchor</keyword>
<dbReference type="PANTHER" id="PTHR46420">
    <property type="entry name" value="BETA-1,4-GLUCURONYLTRANSFERASE 1"/>
    <property type="match status" value="1"/>
</dbReference>
<keyword evidence="15" id="KW-0464">Manganese</keyword>
<evidence type="ECO:0000256" key="8">
    <source>
        <dbReference type="ARBA" id="ARBA00022692"/>
    </source>
</evidence>
<dbReference type="Proteomes" id="UP000677054">
    <property type="component" value="Unassembled WGS sequence"/>
</dbReference>
<evidence type="ECO:0000313" key="21">
    <source>
        <dbReference type="EMBL" id="CAD7250323.1"/>
    </source>
</evidence>